<comment type="caution">
    <text evidence="9">The sequence shown here is derived from an EMBL/GenBank/DDBJ whole genome shotgun (WGS) entry which is preliminary data.</text>
</comment>
<dbReference type="OrthoDB" id="5137249at2"/>
<feature type="transmembrane region" description="Helical" evidence="6">
    <location>
        <begin position="310"/>
        <end position="336"/>
    </location>
</feature>
<keyword evidence="5 6" id="KW-0472">Membrane</keyword>
<keyword evidence="3 6" id="KW-0812">Transmembrane</keyword>
<organism evidence="9 10">
    <name type="scientific">Oxobacter pfennigii</name>
    <dbReference type="NCBI Taxonomy" id="36849"/>
    <lineage>
        <taxon>Bacteria</taxon>
        <taxon>Bacillati</taxon>
        <taxon>Bacillota</taxon>
        <taxon>Clostridia</taxon>
        <taxon>Eubacteriales</taxon>
        <taxon>Clostridiaceae</taxon>
        <taxon>Oxobacter</taxon>
    </lineage>
</organism>
<keyword evidence="9" id="KW-0132">Cell division</keyword>
<keyword evidence="2" id="KW-1003">Cell membrane</keyword>
<evidence type="ECO:0000259" key="7">
    <source>
        <dbReference type="Pfam" id="PF02687"/>
    </source>
</evidence>
<feature type="transmembrane region" description="Helical" evidence="6">
    <location>
        <begin position="659"/>
        <end position="683"/>
    </location>
</feature>
<protein>
    <submittedName>
        <fullName evidence="9">Cell division ABC transporter subunit FtsX</fullName>
    </submittedName>
</protein>
<evidence type="ECO:0000313" key="9">
    <source>
        <dbReference type="EMBL" id="KPU45509.1"/>
    </source>
</evidence>
<dbReference type="Pfam" id="PF02687">
    <property type="entry name" value="FtsX"/>
    <property type="match status" value="2"/>
</dbReference>
<dbReference type="PANTHER" id="PTHR30287:SF1">
    <property type="entry name" value="INNER MEMBRANE PROTEIN"/>
    <property type="match status" value="1"/>
</dbReference>
<evidence type="ECO:0000256" key="5">
    <source>
        <dbReference type="ARBA" id="ARBA00023136"/>
    </source>
</evidence>
<dbReference type="AlphaFoldDB" id="A0A0P9AJB1"/>
<feature type="transmembrane region" description="Helical" evidence="6">
    <location>
        <begin position="711"/>
        <end position="729"/>
    </location>
</feature>
<evidence type="ECO:0000256" key="1">
    <source>
        <dbReference type="ARBA" id="ARBA00004651"/>
    </source>
</evidence>
<dbReference type="EMBL" id="LKET01000021">
    <property type="protein sequence ID" value="KPU45509.1"/>
    <property type="molecule type" value="Genomic_DNA"/>
</dbReference>
<dbReference type="GO" id="GO:0051301">
    <property type="term" value="P:cell division"/>
    <property type="evidence" value="ECO:0007669"/>
    <property type="project" value="UniProtKB-KW"/>
</dbReference>
<dbReference type="Pfam" id="PF12704">
    <property type="entry name" value="MacB_PCD"/>
    <property type="match status" value="1"/>
</dbReference>
<feature type="transmembrane region" description="Helical" evidence="6">
    <location>
        <begin position="749"/>
        <end position="770"/>
    </location>
</feature>
<dbReference type="InterPro" id="IPR003838">
    <property type="entry name" value="ABC3_permease_C"/>
</dbReference>
<feature type="transmembrane region" description="Helical" evidence="6">
    <location>
        <begin position="20"/>
        <end position="40"/>
    </location>
</feature>
<evidence type="ECO:0000259" key="8">
    <source>
        <dbReference type="Pfam" id="PF12704"/>
    </source>
</evidence>
<dbReference type="InterPro" id="IPR038766">
    <property type="entry name" value="Membrane_comp_ABC_pdt"/>
</dbReference>
<sequence length="787" mass="88628">MGILFRKLLRDIKEAKGQFISILIIVVLGVTLFSGINATFRNLTGAKTKYYEDYRFADLWVELYKAPKSVTERINSLPYVEMVTGRIVADAGINFEEENASIRFITLPDVKNDIVNDIVIKSGRYFSDEESSQCLVEEEFFIAHNLDLGDYIYPIVNGNEIKIKVIGTAKSPEYVYTLKDGSELITDSKKFGIVYIKDSFGQGLLGYNGAINSASILLKDGIDTETAAEDIKKDLRNYGVTSVIENQDQLSNKMLSEEIRGLESMGSSFPIVFFLVAATIIYIMMSRMVENQRTQIGILKALGFTNLQVLVHYLTYSVLLAVTGSIIGSVLGMYLGYGMTNLENMYFHLPLEEMRIYPELVFPASSLTLVFCLLAGYNSCKSVFKIMPSEAMMPKAPKIGKKIFLEKVQVLWANINNTWRIILRNIFRHKRRALLTSTGIIFSTALLFFAFSMKDSMDFMIVQQYENIQNYDIKVNFSGLVTLEDLYSIKNLAHVTMVEPVLETGVELQNGWRKKSAAFTALINEPEMYRVIDKKGLSVELPQNGIVLPDRLAKTLGVNINDTIYLKSYLPGKEKREVTVKGISTQYLGLSAYASLDNVHHILGEGTVVNSTVIKLDSIIYENEIKDKLRDMSKVTSVQSKTDALDSLMKNMGAMTSSMGVFIFLAAILSIAVVYNTATINIFERQRELATLKVLGFKDNEIKSLIFNENYMITIFGIIIGLPFGYWLGDYLMSSFTSDVYSFPFEAKPFTYFLAAFLTLVFTVMANSILTKKIRNLSIVEVLKNRE</sequence>
<comment type="subcellular location">
    <subcellularLocation>
        <location evidence="1">Cell membrane</location>
        <topology evidence="1">Multi-pass membrane protein</topology>
    </subcellularLocation>
</comment>
<evidence type="ECO:0000256" key="6">
    <source>
        <dbReference type="SAM" id="Phobius"/>
    </source>
</evidence>
<name>A0A0P9AJB1_9CLOT</name>
<reference evidence="9 10" key="1">
    <citation type="submission" date="2015-09" db="EMBL/GenBank/DDBJ databases">
        <title>Genome sequence of Oxobacter pfennigii DSM 3222.</title>
        <authorList>
            <person name="Poehlein A."/>
            <person name="Bengelsdorf F.R."/>
            <person name="Schiel-Bengelsdorf B."/>
            <person name="Duerre P."/>
            <person name="Daniel R."/>
        </authorList>
    </citation>
    <scope>NUCLEOTIDE SEQUENCE [LARGE SCALE GENOMIC DNA]</scope>
    <source>
        <strain evidence="9 10">DSM 3222</strain>
    </source>
</reference>
<proteinExistence type="predicted"/>
<dbReference type="GO" id="GO:0005886">
    <property type="term" value="C:plasma membrane"/>
    <property type="evidence" value="ECO:0007669"/>
    <property type="project" value="UniProtKB-SubCell"/>
</dbReference>
<feature type="transmembrane region" description="Helical" evidence="6">
    <location>
        <begin position="433"/>
        <end position="453"/>
    </location>
</feature>
<feature type="domain" description="MacB-like periplasmic core" evidence="8">
    <location>
        <begin position="434"/>
        <end position="630"/>
    </location>
</feature>
<dbReference type="STRING" id="36849.OXPF_07420"/>
<feature type="domain" description="ABC3 transporter permease C-terminal" evidence="7">
    <location>
        <begin position="661"/>
        <end position="778"/>
    </location>
</feature>
<dbReference type="Proteomes" id="UP000050326">
    <property type="component" value="Unassembled WGS sequence"/>
</dbReference>
<evidence type="ECO:0000256" key="4">
    <source>
        <dbReference type="ARBA" id="ARBA00022989"/>
    </source>
</evidence>
<dbReference type="InterPro" id="IPR025857">
    <property type="entry name" value="MacB_PCD"/>
</dbReference>
<feature type="domain" description="ABC3 transporter permease C-terminal" evidence="7">
    <location>
        <begin position="268"/>
        <end position="385"/>
    </location>
</feature>
<evidence type="ECO:0000256" key="3">
    <source>
        <dbReference type="ARBA" id="ARBA00022692"/>
    </source>
</evidence>
<feature type="transmembrane region" description="Helical" evidence="6">
    <location>
        <begin position="269"/>
        <end position="289"/>
    </location>
</feature>
<dbReference type="PANTHER" id="PTHR30287">
    <property type="entry name" value="MEMBRANE COMPONENT OF PREDICTED ABC SUPERFAMILY METABOLITE UPTAKE TRANSPORTER"/>
    <property type="match status" value="1"/>
</dbReference>
<accession>A0A0P9AJB1</accession>
<dbReference type="RefSeq" id="WP_054873858.1">
    <property type="nucleotide sequence ID" value="NZ_LKET01000021.1"/>
</dbReference>
<keyword evidence="10" id="KW-1185">Reference proteome</keyword>
<keyword evidence="4 6" id="KW-1133">Transmembrane helix</keyword>
<keyword evidence="9" id="KW-0131">Cell cycle</keyword>
<gene>
    <name evidence="9" type="ORF">OXPF_07420</name>
</gene>
<evidence type="ECO:0000313" key="10">
    <source>
        <dbReference type="Proteomes" id="UP000050326"/>
    </source>
</evidence>
<evidence type="ECO:0000256" key="2">
    <source>
        <dbReference type="ARBA" id="ARBA00022475"/>
    </source>
</evidence>
<feature type="transmembrane region" description="Helical" evidence="6">
    <location>
        <begin position="356"/>
        <end position="377"/>
    </location>
</feature>
<dbReference type="PATRIC" id="fig|36849.3.peg.795"/>